<comment type="caution">
    <text evidence="1">The sequence shown here is derived from an EMBL/GenBank/DDBJ whole genome shotgun (WGS) entry which is preliminary data.</text>
</comment>
<protein>
    <submittedName>
        <fullName evidence="1">B12-dependent dehydatase associated subunit protein</fullName>
    </submittedName>
</protein>
<accession>A0ACB7VK00</accession>
<dbReference type="EMBL" id="CM037018">
    <property type="protein sequence ID" value="KAH7674448.1"/>
    <property type="molecule type" value="Genomic_DNA"/>
</dbReference>
<gene>
    <name evidence="1" type="ORF">IHE45_08G073900</name>
</gene>
<evidence type="ECO:0000313" key="1">
    <source>
        <dbReference type="EMBL" id="KAH7674448.1"/>
    </source>
</evidence>
<sequence>MAEVWPKSGNLHFISQRHPGIELADLHHQFNHRDIYCHRGLEPGQLHFLIELHSGVELPGFAHGIDERGIDWEAQARSSRTTGFEVVEEAESGVETVGFGKAGDHQVVVEESREQPEASIDS</sequence>
<keyword evidence="2" id="KW-1185">Reference proteome</keyword>
<name>A0ACB7VK00_DIOAL</name>
<reference evidence="2" key="1">
    <citation type="journal article" date="2022" name="Nat. Commun.">
        <title>Chromosome evolution and the genetic basis of agronomically important traits in greater yam.</title>
        <authorList>
            <person name="Bredeson J.V."/>
            <person name="Lyons J.B."/>
            <person name="Oniyinde I.O."/>
            <person name="Okereke N.R."/>
            <person name="Kolade O."/>
            <person name="Nnabue I."/>
            <person name="Nwadili C.O."/>
            <person name="Hribova E."/>
            <person name="Parker M."/>
            <person name="Nwogha J."/>
            <person name="Shu S."/>
            <person name="Carlson J."/>
            <person name="Kariba R."/>
            <person name="Muthemba S."/>
            <person name="Knop K."/>
            <person name="Barton G.J."/>
            <person name="Sherwood A.V."/>
            <person name="Lopez-Montes A."/>
            <person name="Asiedu R."/>
            <person name="Jamnadass R."/>
            <person name="Muchugi A."/>
            <person name="Goodstein D."/>
            <person name="Egesi C.N."/>
            <person name="Featherston J."/>
            <person name="Asfaw A."/>
            <person name="Simpson G.G."/>
            <person name="Dolezel J."/>
            <person name="Hendre P.S."/>
            <person name="Van Deynze A."/>
            <person name="Kumar P.L."/>
            <person name="Obidiegwu J.E."/>
            <person name="Bhattacharjee R."/>
            <person name="Rokhsar D.S."/>
        </authorList>
    </citation>
    <scope>NUCLEOTIDE SEQUENCE [LARGE SCALE GENOMIC DNA]</scope>
    <source>
        <strain evidence="2">cv. TDa95/00328</strain>
    </source>
</reference>
<organism evidence="1 2">
    <name type="scientific">Dioscorea alata</name>
    <name type="common">Purple yam</name>
    <dbReference type="NCBI Taxonomy" id="55571"/>
    <lineage>
        <taxon>Eukaryota</taxon>
        <taxon>Viridiplantae</taxon>
        <taxon>Streptophyta</taxon>
        <taxon>Embryophyta</taxon>
        <taxon>Tracheophyta</taxon>
        <taxon>Spermatophyta</taxon>
        <taxon>Magnoliopsida</taxon>
        <taxon>Liliopsida</taxon>
        <taxon>Dioscoreales</taxon>
        <taxon>Dioscoreaceae</taxon>
        <taxon>Dioscorea</taxon>
    </lineage>
</organism>
<evidence type="ECO:0000313" key="2">
    <source>
        <dbReference type="Proteomes" id="UP000827976"/>
    </source>
</evidence>
<dbReference type="Proteomes" id="UP000827976">
    <property type="component" value="Chromosome 8"/>
</dbReference>
<proteinExistence type="predicted"/>